<dbReference type="Pfam" id="PF00590">
    <property type="entry name" value="TP_methylase"/>
    <property type="match status" value="1"/>
</dbReference>
<gene>
    <name evidence="6 8" type="primary">rsmI</name>
    <name evidence="8" type="ORF">COV31_03080</name>
</gene>
<dbReference type="InterPro" id="IPR000878">
    <property type="entry name" value="4pyrrol_Mease"/>
</dbReference>
<dbReference type="HAMAP" id="MF_01877">
    <property type="entry name" value="16SrRNA_methyltr_I"/>
    <property type="match status" value="1"/>
</dbReference>
<keyword evidence="4 6" id="KW-0808">Transferase</keyword>
<dbReference type="InterPro" id="IPR008189">
    <property type="entry name" value="rRNA_ssu_MeTfrase_I"/>
</dbReference>
<dbReference type="EMBL" id="PCXO01000012">
    <property type="protein sequence ID" value="PIR41099.1"/>
    <property type="molecule type" value="Genomic_DNA"/>
</dbReference>
<evidence type="ECO:0000313" key="8">
    <source>
        <dbReference type="EMBL" id="PIR41099.1"/>
    </source>
</evidence>
<keyword evidence="5 6" id="KW-0949">S-adenosyl-L-methionine</keyword>
<dbReference type="AlphaFoldDB" id="A0A2H0R3L1"/>
<evidence type="ECO:0000256" key="3">
    <source>
        <dbReference type="ARBA" id="ARBA00022603"/>
    </source>
</evidence>
<dbReference type="GO" id="GO:0070677">
    <property type="term" value="F:rRNA (cytosine-2'-O-)-methyltransferase activity"/>
    <property type="evidence" value="ECO:0007669"/>
    <property type="project" value="UniProtKB-UniRule"/>
</dbReference>
<keyword evidence="2 6" id="KW-0698">rRNA processing</keyword>
<proteinExistence type="inferred from homology"/>
<dbReference type="NCBIfam" id="TIGR00096">
    <property type="entry name" value="16S rRNA (cytidine(1402)-2'-O)-methyltransferase"/>
    <property type="match status" value="1"/>
</dbReference>
<dbReference type="InterPro" id="IPR018063">
    <property type="entry name" value="SAM_MeTrfase_RsmI_CS"/>
</dbReference>
<evidence type="ECO:0000256" key="1">
    <source>
        <dbReference type="ARBA" id="ARBA00022490"/>
    </source>
</evidence>
<sequence length="221" mass="24944">MFGNFFIVATPIGNLDDITVRAVETLKGVDLILAEDTRVTRKLLDHYKIESPLESFHEHSDEIKYQKIFNLLRQNKNLALVSDAGTPAINDPGAFLVQRVTIELPEVSIIPIPGASALTAFLSIAGLKSDQFLFLGFPPHKKGRRTFFEKIRNAEYPVIFFESTHRIVKALEALKESDKEIVIGRELTKKFETIYRGSAQEILEKLPPDQTRGEFVVGVYK</sequence>
<dbReference type="Gene3D" id="3.40.1010.10">
    <property type="entry name" value="Cobalt-precorrin-4 Transmethylase, Domain 1"/>
    <property type="match status" value="1"/>
</dbReference>
<evidence type="ECO:0000256" key="6">
    <source>
        <dbReference type="HAMAP-Rule" id="MF_01877"/>
    </source>
</evidence>
<accession>A0A2H0R3L1</accession>
<dbReference type="SUPFAM" id="SSF53790">
    <property type="entry name" value="Tetrapyrrole methylase"/>
    <property type="match status" value="1"/>
</dbReference>
<keyword evidence="1 6" id="KW-0963">Cytoplasm</keyword>
<dbReference type="PANTHER" id="PTHR46111:SF1">
    <property type="entry name" value="RIBOSOMAL RNA SMALL SUBUNIT METHYLTRANSFERASE I"/>
    <property type="match status" value="1"/>
</dbReference>
<comment type="subcellular location">
    <subcellularLocation>
        <location evidence="6">Cytoplasm</location>
    </subcellularLocation>
</comment>
<comment type="similarity">
    <text evidence="6">Belongs to the methyltransferase superfamily. RsmI family.</text>
</comment>
<dbReference type="InterPro" id="IPR035996">
    <property type="entry name" value="4pyrrol_Methylase_sf"/>
</dbReference>
<evidence type="ECO:0000256" key="5">
    <source>
        <dbReference type="ARBA" id="ARBA00022691"/>
    </source>
</evidence>
<dbReference type="EC" id="2.1.1.198" evidence="6"/>
<dbReference type="Proteomes" id="UP000230232">
    <property type="component" value="Unassembled WGS sequence"/>
</dbReference>
<keyword evidence="3 6" id="KW-0489">Methyltransferase</keyword>
<dbReference type="InterPro" id="IPR014777">
    <property type="entry name" value="4pyrrole_Mease_sub1"/>
</dbReference>
<comment type="caution">
    <text evidence="8">The sequence shown here is derived from an EMBL/GenBank/DDBJ whole genome shotgun (WGS) entry which is preliminary data.</text>
</comment>
<name>A0A2H0R3L1_9BACT</name>
<comment type="catalytic activity">
    <reaction evidence="6">
        <text>cytidine(1402) in 16S rRNA + S-adenosyl-L-methionine = 2'-O-methylcytidine(1402) in 16S rRNA + S-adenosyl-L-homocysteine + H(+)</text>
        <dbReference type="Rhea" id="RHEA:42924"/>
        <dbReference type="Rhea" id="RHEA-COMP:10285"/>
        <dbReference type="Rhea" id="RHEA-COMP:10286"/>
        <dbReference type="ChEBI" id="CHEBI:15378"/>
        <dbReference type="ChEBI" id="CHEBI:57856"/>
        <dbReference type="ChEBI" id="CHEBI:59789"/>
        <dbReference type="ChEBI" id="CHEBI:74495"/>
        <dbReference type="ChEBI" id="CHEBI:82748"/>
        <dbReference type="EC" id="2.1.1.198"/>
    </reaction>
</comment>
<dbReference type="PROSITE" id="PS01296">
    <property type="entry name" value="RSMI"/>
    <property type="match status" value="1"/>
</dbReference>
<dbReference type="GO" id="GO:0005737">
    <property type="term" value="C:cytoplasm"/>
    <property type="evidence" value="ECO:0007669"/>
    <property type="project" value="UniProtKB-SubCell"/>
</dbReference>
<protein>
    <recommendedName>
        <fullName evidence="6">Ribosomal RNA small subunit methyltransferase I</fullName>
        <ecNumber evidence="6">2.1.1.198</ecNumber>
    </recommendedName>
    <alternativeName>
        <fullName evidence="6">16S rRNA 2'-O-ribose C1402 methyltransferase</fullName>
    </alternativeName>
    <alternativeName>
        <fullName evidence="6">rRNA (cytidine-2'-O-)-methyltransferase RsmI</fullName>
    </alternativeName>
</protein>
<reference evidence="8 9" key="1">
    <citation type="submission" date="2017-09" db="EMBL/GenBank/DDBJ databases">
        <title>Depth-based differentiation of microbial function through sediment-hosted aquifers and enrichment of novel symbionts in the deep terrestrial subsurface.</title>
        <authorList>
            <person name="Probst A.J."/>
            <person name="Ladd B."/>
            <person name="Jarett J.K."/>
            <person name="Geller-Mcgrath D.E."/>
            <person name="Sieber C.M."/>
            <person name="Emerson J.B."/>
            <person name="Anantharaman K."/>
            <person name="Thomas B.C."/>
            <person name="Malmstrom R."/>
            <person name="Stieglmeier M."/>
            <person name="Klingl A."/>
            <person name="Woyke T."/>
            <person name="Ryan C.M."/>
            <person name="Banfield J.F."/>
        </authorList>
    </citation>
    <scope>NUCLEOTIDE SEQUENCE [LARGE SCALE GENOMIC DNA]</scope>
    <source>
        <strain evidence="8">CG10_big_fil_rev_8_21_14_0_10_46_23</strain>
    </source>
</reference>
<evidence type="ECO:0000256" key="2">
    <source>
        <dbReference type="ARBA" id="ARBA00022552"/>
    </source>
</evidence>
<organism evidence="8 9">
    <name type="scientific">Candidatus Yanofskybacteria bacterium CG10_big_fil_rev_8_21_14_0_10_46_23</name>
    <dbReference type="NCBI Taxonomy" id="1975098"/>
    <lineage>
        <taxon>Bacteria</taxon>
        <taxon>Candidatus Yanofskyibacteriota</taxon>
    </lineage>
</organism>
<dbReference type="PANTHER" id="PTHR46111">
    <property type="entry name" value="RIBOSOMAL RNA SMALL SUBUNIT METHYLTRANSFERASE I"/>
    <property type="match status" value="1"/>
</dbReference>
<dbReference type="CDD" id="cd11648">
    <property type="entry name" value="RsmI"/>
    <property type="match status" value="1"/>
</dbReference>
<evidence type="ECO:0000256" key="4">
    <source>
        <dbReference type="ARBA" id="ARBA00022679"/>
    </source>
</evidence>
<dbReference type="Gene3D" id="3.30.950.10">
    <property type="entry name" value="Methyltransferase, Cobalt-precorrin-4 Transmethylase, Domain 2"/>
    <property type="match status" value="1"/>
</dbReference>
<evidence type="ECO:0000259" key="7">
    <source>
        <dbReference type="Pfam" id="PF00590"/>
    </source>
</evidence>
<dbReference type="PIRSF" id="PIRSF005917">
    <property type="entry name" value="MTase_YraL"/>
    <property type="match status" value="1"/>
</dbReference>
<comment type="function">
    <text evidence="6">Catalyzes the 2'-O-methylation of the ribose of cytidine 1402 (C1402) in 16S rRNA.</text>
</comment>
<feature type="domain" description="Tetrapyrrole methylase" evidence="7">
    <location>
        <begin position="5"/>
        <end position="202"/>
    </location>
</feature>
<dbReference type="InterPro" id="IPR014776">
    <property type="entry name" value="4pyrrole_Mease_sub2"/>
</dbReference>
<evidence type="ECO:0000313" key="9">
    <source>
        <dbReference type="Proteomes" id="UP000230232"/>
    </source>
</evidence>